<dbReference type="KEGG" id="buy:D8S85_21020"/>
<dbReference type="AlphaFoldDB" id="A0A3Q9IR91"/>
<dbReference type="InterPro" id="IPR036390">
    <property type="entry name" value="WH_DNA-bd_sf"/>
</dbReference>
<feature type="binding site" evidence="1">
    <location>
        <position position="133"/>
    </location>
    <ligand>
        <name>Zn(2+)</name>
        <dbReference type="ChEBI" id="CHEBI:29105"/>
    </ligand>
</feature>
<dbReference type="Gene3D" id="1.10.10.10">
    <property type="entry name" value="Winged helix-like DNA-binding domain superfamily/Winged helix DNA-binding domain"/>
    <property type="match status" value="1"/>
</dbReference>
<evidence type="ECO:0000313" key="3">
    <source>
        <dbReference type="Proteomes" id="UP000270673"/>
    </source>
</evidence>
<organism evidence="2 3">
    <name type="scientific">Butyricimonas faecalis</name>
    <dbReference type="NCBI Taxonomy" id="2093856"/>
    <lineage>
        <taxon>Bacteria</taxon>
        <taxon>Pseudomonadati</taxon>
        <taxon>Bacteroidota</taxon>
        <taxon>Bacteroidia</taxon>
        <taxon>Bacteroidales</taxon>
        <taxon>Odoribacteraceae</taxon>
        <taxon>Butyricimonas</taxon>
    </lineage>
</organism>
<keyword evidence="1" id="KW-0862">Zinc</keyword>
<dbReference type="EMBL" id="CP032819">
    <property type="protein sequence ID" value="AZS31782.1"/>
    <property type="molecule type" value="Genomic_DNA"/>
</dbReference>
<name>A0A3Q9IR91_9BACT</name>
<dbReference type="InterPro" id="IPR002481">
    <property type="entry name" value="FUR"/>
</dbReference>
<dbReference type="Pfam" id="PF01475">
    <property type="entry name" value="FUR"/>
    <property type="match status" value="1"/>
</dbReference>
<dbReference type="GO" id="GO:0000976">
    <property type="term" value="F:transcription cis-regulatory region binding"/>
    <property type="evidence" value="ECO:0007669"/>
    <property type="project" value="TreeGrafter"/>
</dbReference>
<feature type="binding site" evidence="1">
    <location>
        <position position="97"/>
    </location>
    <ligand>
        <name>Zn(2+)</name>
        <dbReference type="ChEBI" id="CHEBI:29105"/>
    </ligand>
</feature>
<dbReference type="GO" id="GO:1900376">
    <property type="term" value="P:regulation of secondary metabolite biosynthetic process"/>
    <property type="evidence" value="ECO:0007669"/>
    <property type="project" value="TreeGrafter"/>
</dbReference>
<protein>
    <submittedName>
        <fullName evidence="2">Transcriptional repressor</fullName>
    </submittedName>
</protein>
<dbReference type="InterPro" id="IPR036388">
    <property type="entry name" value="WH-like_DNA-bd_sf"/>
</dbReference>
<keyword evidence="3" id="KW-1185">Reference proteome</keyword>
<dbReference type="SUPFAM" id="SSF46785">
    <property type="entry name" value="Winged helix' DNA-binding domain"/>
    <property type="match status" value="1"/>
</dbReference>
<keyword evidence="1" id="KW-0479">Metal-binding</keyword>
<comment type="cofactor">
    <cofactor evidence="1">
        <name>Zn(2+)</name>
        <dbReference type="ChEBI" id="CHEBI:29105"/>
    </cofactor>
    <text evidence="1">Binds 1 zinc ion per subunit.</text>
</comment>
<dbReference type="OrthoDB" id="594893at2"/>
<proteinExistence type="predicted"/>
<feature type="binding site" evidence="1">
    <location>
        <position position="136"/>
    </location>
    <ligand>
        <name>Zn(2+)</name>
        <dbReference type="ChEBI" id="CHEBI:29105"/>
    </ligand>
</feature>
<dbReference type="PANTHER" id="PTHR33202">
    <property type="entry name" value="ZINC UPTAKE REGULATION PROTEIN"/>
    <property type="match status" value="1"/>
</dbReference>
<dbReference type="RefSeq" id="WP_106624205.1">
    <property type="nucleotide sequence ID" value="NZ_CP032819.1"/>
</dbReference>
<feature type="binding site" evidence="1">
    <location>
        <position position="100"/>
    </location>
    <ligand>
        <name>Zn(2+)</name>
        <dbReference type="ChEBI" id="CHEBI:29105"/>
    </ligand>
</feature>
<dbReference type="GO" id="GO:0045892">
    <property type="term" value="P:negative regulation of DNA-templated transcription"/>
    <property type="evidence" value="ECO:0007669"/>
    <property type="project" value="TreeGrafter"/>
</dbReference>
<reference evidence="2 3" key="1">
    <citation type="submission" date="2018-10" db="EMBL/GenBank/DDBJ databases">
        <title>Butyricimonas faecalis sp. nov., isolated from human faeces and emended description of the genus Butyricimonas.</title>
        <authorList>
            <person name="Le Roy T."/>
            <person name="Van der Smissen P."/>
            <person name="Paquot A."/>
            <person name="Delzenne N."/>
            <person name="Muccioli G."/>
            <person name="Collet J.-F."/>
            <person name="Cani P.D."/>
        </authorList>
    </citation>
    <scope>NUCLEOTIDE SEQUENCE [LARGE SCALE GENOMIC DNA]</scope>
    <source>
        <strain evidence="2 3">H184</strain>
    </source>
</reference>
<evidence type="ECO:0000256" key="1">
    <source>
        <dbReference type="PIRSR" id="PIRSR602481-1"/>
    </source>
</evidence>
<dbReference type="PANTHER" id="PTHR33202:SF22">
    <property type="entry name" value="HYDROGEN PEROXIDE SENSITIVE REPRESSOR"/>
    <property type="match status" value="1"/>
</dbReference>
<dbReference type="Proteomes" id="UP000270673">
    <property type="component" value="Chromosome"/>
</dbReference>
<dbReference type="GO" id="GO:0003700">
    <property type="term" value="F:DNA-binding transcription factor activity"/>
    <property type="evidence" value="ECO:0007669"/>
    <property type="project" value="InterPro"/>
</dbReference>
<evidence type="ECO:0000313" key="2">
    <source>
        <dbReference type="EMBL" id="AZS31782.1"/>
    </source>
</evidence>
<accession>A0A3Q9IR91</accession>
<gene>
    <name evidence="2" type="ORF">D8S85_21020</name>
</gene>
<dbReference type="GO" id="GO:0008270">
    <property type="term" value="F:zinc ion binding"/>
    <property type="evidence" value="ECO:0007669"/>
    <property type="project" value="TreeGrafter"/>
</dbReference>
<sequence>MDEKVYLEKLEKREIKPTAMRLLILKAMTRFTRAFSLLDLETELDTVDKSTIFRTINLFLDHHLIHEIDDGSGSLKYSVCSNECTCSIDDLHAHFYCRNCHKTFCLRKIHVPTVALPGDFTLESINYVLKGLCAECSSRVES</sequence>